<organism evidence="11">
    <name type="scientific">Soboliphyme baturini</name>
    <dbReference type="NCBI Taxonomy" id="241478"/>
    <lineage>
        <taxon>Eukaryota</taxon>
        <taxon>Metazoa</taxon>
        <taxon>Ecdysozoa</taxon>
        <taxon>Nematoda</taxon>
        <taxon>Enoplea</taxon>
        <taxon>Dorylaimia</taxon>
        <taxon>Dioctophymatida</taxon>
        <taxon>Dioctophymatoidea</taxon>
        <taxon>Soboliphymatidae</taxon>
        <taxon>Soboliphyme</taxon>
    </lineage>
</organism>
<dbReference type="Proteomes" id="UP000270296">
    <property type="component" value="Unassembled WGS sequence"/>
</dbReference>
<keyword evidence="4" id="KW-0521">NADP</keyword>
<evidence type="ECO:0000313" key="11">
    <source>
        <dbReference type="WBParaSite" id="SBAD_0001202101-mRNA-1"/>
    </source>
</evidence>
<evidence type="ECO:0000256" key="5">
    <source>
        <dbReference type="ARBA" id="ARBA00023002"/>
    </source>
</evidence>
<gene>
    <name evidence="9" type="ORF">SBAD_LOCUS11634</name>
</gene>
<dbReference type="InterPro" id="IPR012259">
    <property type="entry name" value="DHFR"/>
</dbReference>
<dbReference type="WBParaSite" id="SBAD_0001202101-mRNA-1">
    <property type="protein sequence ID" value="SBAD_0001202101-mRNA-1"/>
    <property type="gene ID" value="SBAD_0001202101"/>
</dbReference>
<evidence type="ECO:0000256" key="3">
    <source>
        <dbReference type="ARBA" id="ARBA00022563"/>
    </source>
</evidence>
<evidence type="ECO:0000256" key="2">
    <source>
        <dbReference type="ARBA" id="ARBA00012856"/>
    </source>
</evidence>
<evidence type="ECO:0000256" key="7">
    <source>
        <dbReference type="SAM" id="SignalP"/>
    </source>
</evidence>
<proteinExistence type="predicted"/>
<dbReference type="AlphaFoldDB" id="A0A183J6Y6"/>
<dbReference type="InterPro" id="IPR001796">
    <property type="entry name" value="DHFR_dom"/>
</dbReference>
<feature type="signal peptide" evidence="7">
    <location>
        <begin position="1"/>
        <end position="20"/>
    </location>
</feature>
<keyword evidence="7" id="KW-0732">Signal</keyword>
<dbReference type="PANTHER" id="PTHR48069">
    <property type="entry name" value="DIHYDROFOLATE REDUCTASE"/>
    <property type="match status" value="1"/>
</dbReference>
<dbReference type="GO" id="GO:0050661">
    <property type="term" value="F:NADP binding"/>
    <property type="evidence" value="ECO:0007669"/>
    <property type="project" value="InterPro"/>
</dbReference>
<evidence type="ECO:0000313" key="10">
    <source>
        <dbReference type="Proteomes" id="UP000270296"/>
    </source>
</evidence>
<dbReference type="GO" id="GO:0046654">
    <property type="term" value="P:tetrahydrofolate biosynthetic process"/>
    <property type="evidence" value="ECO:0007669"/>
    <property type="project" value="InterPro"/>
</dbReference>
<evidence type="ECO:0000259" key="8">
    <source>
        <dbReference type="PROSITE" id="PS51330"/>
    </source>
</evidence>
<dbReference type="EMBL" id="UZAM01016075">
    <property type="protein sequence ID" value="VDP41668.1"/>
    <property type="molecule type" value="Genomic_DNA"/>
</dbReference>
<protein>
    <recommendedName>
        <fullName evidence="2">dihydrofolate reductase</fullName>
        <ecNumber evidence="2">1.5.1.3</ecNumber>
    </recommendedName>
</protein>
<dbReference type="GO" id="GO:0004146">
    <property type="term" value="F:dihydrofolate reductase activity"/>
    <property type="evidence" value="ECO:0007669"/>
    <property type="project" value="UniProtKB-EC"/>
</dbReference>
<evidence type="ECO:0000256" key="4">
    <source>
        <dbReference type="ARBA" id="ARBA00022857"/>
    </source>
</evidence>
<dbReference type="Pfam" id="PF00186">
    <property type="entry name" value="DHFR_1"/>
    <property type="match status" value="1"/>
</dbReference>
<evidence type="ECO:0000313" key="9">
    <source>
        <dbReference type="EMBL" id="VDP41668.1"/>
    </source>
</evidence>
<feature type="chain" id="PRO_5043140508" description="dihydrofolate reductase" evidence="7">
    <location>
        <begin position="21"/>
        <end position="73"/>
    </location>
</feature>
<dbReference type="PROSITE" id="PS51330">
    <property type="entry name" value="DHFR_2"/>
    <property type="match status" value="1"/>
</dbReference>
<dbReference type="EC" id="1.5.1.3" evidence="2"/>
<dbReference type="PANTHER" id="PTHR48069:SF3">
    <property type="entry name" value="DIHYDROFOLATE REDUCTASE"/>
    <property type="match status" value="1"/>
</dbReference>
<sequence length="73" mass="8936">MQMFIITAVLLYGFVCKRNAVIMGRKTWDSIPEARRPLKNRVNIVITSQKHKYLYHIKYTYTIYMKYTYIIYY</sequence>
<keyword evidence="3" id="KW-0554">One-carbon metabolism</keyword>
<name>A0A183J6Y6_9BILA</name>
<feature type="domain" description="DHFR" evidence="8">
    <location>
        <begin position="1"/>
        <end position="73"/>
    </location>
</feature>
<dbReference type="InterPro" id="IPR024072">
    <property type="entry name" value="DHFR-like_dom_sf"/>
</dbReference>
<comment type="catalytic activity">
    <reaction evidence="6">
        <text>(6S)-5,6,7,8-tetrahydrofolate + NADP(+) = 7,8-dihydrofolate + NADPH + H(+)</text>
        <dbReference type="Rhea" id="RHEA:15009"/>
        <dbReference type="ChEBI" id="CHEBI:15378"/>
        <dbReference type="ChEBI" id="CHEBI:57451"/>
        <dbReference type="ChEBI" id="CHEBI:57453"/>
        <dbReference type="ChEBI" id="CHEBI:57783"/>
        <dbReference type="ChEBI" id="CHEBI:58349"/>
        <dbReference type="EC" id="1.5.1.3"/>
    </reaction>
</comment>
<accession>A0A183J6Y6</accession>
<dbReference type="GO" id="GO:0006730">
    <property type="term" value="P:one-carbon metabolic process"/>
    <property type="evidence" value="ECO:0007669"/>
    <property type="project" value="UniProtKB-KW"/>
</dbReference>
<evidence type="ECO:0000256" key="6">
    <source>
        <dbReference type="ARBA" id="ARBA00048873"/>
    </source>
</evidence>
<dbReference type="OrthoDB" id="4664297at2759"/>
<dbReference type="Gene3D" id="3.40.430.10">
    <property type="entry name" value="Dihydrofolate Reductase, subunit A"/>
    <property type="match status" value="1"/>
</dbReference>
<dbReference type="GO" id="GO:0046655">
    <property type="term" value="P:folic acid metabolic process"/>
    <property type="evidence" value="ECO:0007669"/>
    <property type="project" value="TreeGrafter"/>
</dbReference>
<evidence type="ECO:0000256" key="1">
    <source>
        <dbReference type="ARBA" id="ARBA00004903"/>
    </source>
</evidence>
<reference evidence="9 10" key="2">
    <citation type="submission" date="2018-11" db="EMBL/GenBank/DDBJ databases">
        <authorList>
            <consortium name="Pathogen Informatics"/>
        </authorList>
    </citation>
    <scope>NUCLEOTIDE SEQUENCE [LARGE SCALE GENOMIC DNA]</scope>
</reference>
<reference evidence="11" key="1">
    <citation type="submission" date="2016-06" db="UniProtKB">
        <authorList>
            <consortium name="WormBaseParasite"/>
        </authorList>
    </citation>
    <scope>IDENTIFICATION</scope>
</reference>
<keyword evidence="10" id="KW-1185">Reference proteome</keyword>
<comment type="pathway">
    <text evidence="1">Cofactor biosynthesis; tetrahydrofolate biosynthesis; 5,6,7,8-tetrahydrofolate from 7,8-dihydrofolate: step 1/1.</text>
</comment>
<dbReference type="SUPFAM" id="SSF53597">
    <property type="entry name" value="Dihydrofolate reductase-like"/>
    <property type="match status" value="1"/>
</dbReference>
<dbReference type="GO" id="GO:0046452">
    <property type="term" value="P:dihydrofolate metabolic process"/>
    <property type="evidence" value="ECO:0007669"/>
    <property type="project" value="TreeGrafter"/>
</dbReference>
<dbReference type="GO" id="GO:0005739">
    <property type="term" value="C:mitochondrion"/>
    <property type="evidence" value="ECO:0007669"/>
    <property type="project" value="TreeGrafter"/>
</dbReference>
<keyword evidence="5" id="KW-0560">Oxidoreductase</keyword>